<evidence type="ECO:0000313" key="2">
    <source>
        <dbReference type="Proteomes" id="UP000029224"/>
    </source>
</evidence>
<protein>
    <submittedName>
        <fullName evidence="1">Uncharacterized protein</fullName>
    </submittedName>
</protein>
<comment type="caution">
    <text evidence="1">The sequence shown here is derived from an EMBL/GenBank/DDBJ whole genome shotgun (WGS) entry which is preliminary data.</text>
</comment>
<keyword evidence="2" id="KW-1185">Reference proteome</keyword>
<reference evidence="1 2" key="2">
    <citation type="submission" date="2014-09" db="EMBL/GenBank/DDBJ databases">
        <authorList>
            <consortium name="NBRP consortium"/>
            <person name="Sawabe T."/>
            <person name="Meirelles P."/>
            <person name="Nakanishi M."/>
            <person name="Sayaka M."/>
            <person name="Hattori M."/>
            <person name="Ohkuma M."/>
        </authorList>
    </citation>
    <scope>NUCLEOTIDE SEQUENCE [LARGE SCALE GENOMIC DNA]</scope>
    <source>
        <strain evidence="1 2">JCM 19240</strain>
    </source>
</reference>
<dbReference type="Proteomes" id="UP000029224">
    <property type="component" value="Unassembled WGS sequence"/>
</dbReference>
<accession>A0A090T337</accession>
<dbReference type="AlphaFoldDB" id="A0A090T337"/>
<proteinExistence type="predicted"/>
<organism evidence="1 2">
    <name type="scientific">Vibrio maritimus</name>
    <dbReference type="NCBI Taxonomy" id="990268"/>
    <lineage>
        <taxon>Bacteria</taxon>
        <taxon>Pseudomonadati</taxon>
        <taxon>Pseudomonadota</taxon>
        <taxon>Gammaproteobacteria</taxon>
        <taxon>Vibrionales</taxon>
        <taxon>Vibrionaceae</taxon>
        <taxon>Vibrio</taxon>
    </lineage>
</organism>
<reference evidence="1 2" key="1">
    <citation type="submission" date="2014-09" db="EMBL/GenBank/DDBJ databases">
        <title>Vibrio maritimus JCM 19240. (C210) whole genome shotgun sequence.</title>
        <authorList>
            <person name="Sawabe T."/>
            <person name="Meirelles P."/>
            <person name="Nakanishi M."/>
            <person name="Sayaka M."/>
            <person name="Hattori M."/>
            <person name="Ohkuma M."/>
        </authorList>
    </citation>
    <scope>NUCLEOTIDE SEQUENCE [LARGE SCALE GENOMIC DNA]</scope>
    <source>
        <strain evidence="1 2">JCM 19240</strain>
    </source>
</reference>
<gene>
    <name evidence="1" type="ORF">JCM19240_6571</name>
</gene>
<evidence type="ECO:0000313" key="1">
    <source>
        <dbReference type="EMBL" id="GAL33139.1"/>
    </source>
</evidence>
<name>A0A090T337_9VIBR</name>
<dbReference type="EMBL" id="BBMT01000002">
    <property type="protein sequence ID" value="GAL33139.1"/>
    <property type="molecule type" value="Genomic_DNA"/>
</dbReference>
<sequence length="83" mass="8873">MTLNTSLAANIASMTVAQRKAKITSMAALNGSESAIEAAEKISKAINTFISDYFALRIKADRQGKNVLASNDTQSAAIRVQNR</sequence>